<dbReference type="Proteomes" id="UP000237105">
    <property type="component" value="Unassembled WGS sequence"/>
</dbReference>
<accession>A0A2P5C9J5</accession>
<organism evidence="1 2">
    <name type="scientific">Parasponia andersonii</name>
    <name type="common">Sponia andersonii</name>
    <dbReference type="NCBI Taxonomy" id="3476"/>
    <lineage>
        <taxon>Eukaryota</taxon>
        <taxon>Viridiplantae</taxon>
        <taxon>Streptophyta</taxon>
        <taxon>Embryophyta</taxon>
        <taxon>Tracheophyta</taxon>
        <taxon>Spermatophyta</taxon>
        <taxon>Magnoliopsida</taxon>
        <taxon>eudicotyledons</taxon>
        <taxon>Gunneridae</taxon>
        <taxon>Pentapetalae</taxon>
        <taxon>rosids</taxon>
        <taxon>fabids</taxon>
        <taxon>Rosales</taxon>
        <taxon>Cannabaceae</taxon>
        <taxon>Parasponia</taxon>
    </lineage>
</organism>
<proteinExistence type="predicted"/>
<protein>
    <submittedName>
        <fullName evidence="1">Uncharacterized protein</fullName>
    </submittedName>
</protein>
<dbReference type="EMBL" id="JXTB01000157">
    <property type="protein sequence ID" value="PON57693.1"/>
    <property type="molecule type" value="Genomic_DNA"/>
</dbReference>
<evidence type="ECO:0000313" key="1">
    <source>
        <dbReference type="EMBL" id="PON57693.1"/>
    </source>
</evidence>
<keyword evidence="2" id="KW-1185">Reference proteome</keyword>
<dbReference type="AlphaFoldDB" id="A0A2P5C9J5"/>
<sequence>MYFFLMTGNFLCLPHLHPRLCTWRDRRQREASTFTKFANGLETAFDPFSPPSVPEFKGESI</sequence>
<name>A0A2P5C9J5_PARAD</name>
<comment type="caution">
    <text evidence="1">The sequence shown here is derived from an EMBL/GenBank/DDBJ whole genome shotgun (WGS) entry which is preliminary data.</text>
</comment>
<evidence type="ECO:0000313" key="2">
    <source>
        <dbReference type="Proteomes" id="UP000237105"/>
    </source>
</evidence>
<gene>
    <name evidence="1" type="ORF">PanWU01x14_172410</name>
</gene>
<reference evidence="2" key="1">
    <citation type="submission" date="2016-06" db="EMBL/GenBank/DDBJ databases">
        <title>Parallel loss of symbiosis genes in relatives of nitrogen-fixing non-legume Parasponia.</title>
        <authorList>
            <person name="Van Velzen R."/>
            <person name="Holmer R."/>
            <person name="Bu F."/>
            <person name="Rutten L."/>
            <person name="Van Zeijl A."/>
            <person name="Liu W."/>
            <person name="Santuari L."/>
            <person name="Cao Q."/>
            <person name="Sharma T."/>
            <person name="Shen D."/>
            <person name="Roswanjaya Y."/>
            <person name="Wardhani T."/>
            <person name="Kalhor M.S."/>
            <person name="Jansen J."/>
            <person name="Van den Hoogen J."/>
            <person name="Gungor B."/>
            <person name="Hartog M."/>
            <person name="Hontelez J."/>
            <person name="Verver J."/>
            <person name="Yang W.-C."/>
            <person name="Schijlen E."/>
            <person name="Repin R."/>
            <person name="Schilthuizen M."/>
            <person name="Schranz E."/>
            <person name="Heidstra R."/>
            <person name="Miyata K."/>
            <person name="Fedorova E."/>
            <person name="Kohlen W."/>
            <person name="Bisseling T."/>
            <person name="Smit S."/>
            <person name="Geurts R."/>
        </authorList>
    </citation>
    <scope>NUCLEOTIDE SEQUENCE [LARGE SCALE GENOMIC DNA]</scope>
    <source>
        <strain evidence="2">cv. WU1-14</strain>
    </source>
</reference>